<dbReference type="SUPFAM" id="SSF52540">
    <property type="entry name" value="P-loop containing nucleoside triphosphate hydrolases"/>
    <property type="match status" value="1"/>
</dbReference>
<dbReference type="InterPro" id="IPR003439">
    <property type="entry name" value="ABC_transporter-like_ATP-bd"/>
</dbReference>
<comment type="caution">
    <text evidence="7">The sequence shown here is derived from an EMBL/GenBank/DDBJ whole genome shotgun (WGS) entry which is preliminary data.</text>
</comment>
<keyword evidence="5" id="KW-0046">Antibiotic resistance</keyword>
<keyword evidence="4 7" id="KW-0067">ATP-binding</keyword>
<proteinExistence type="predicted"/>
<dbReference type="PROSITE" id="PS00211">
    <property type="entry name" value="ABC_TRANSPORTER_1"/>
    <property type="match status" value="1"/>
</dbReference>
<dbReference type="InterPro" id="IPR027417">
    <property type="entry name" value="P-loop_NTPase"/>
</dbReference>
<dbReference type="PANTHER" id="PTHR42711:SF17">
    <property type="entry name" value="ABC TRANSPORTER ATP-BINDING PROTEIN"/>
    <property type="match status" value="1"/>
</dbReference>
<evidence type="ECO:0000313" key="8">
    <source>
        <dbReference type="Proteomes" id="UP001165283"/>
    </source>
</evidence>
<keyword evidence="8" id="KW-1185">Reference proteome</keyword>
<name>A0ABT0ZZ03_9PSEU</name>
<keyword evidence="3" id="KW-0547">Nucleotide-binding</keyword>
<evidence type="ECO:0000256" key="3">
    <source>
        <dbReference type="ARBA" id="ARBA00022741"/>
    </source>
</evidence>
<evidence type="ECO:0000256" key="2">
    <source>
        <dbReference type="ARBA" id="ARBA00022448"/>
    </source>
</evidence>
<dbReference type="InterPro" id="IPR003593">
    <property type="entry name" value="AAA+_ATPase"/>
</dbReference>
<dbReference type="SMART" id="SM00382">
    <property type="entry name" value="AAA"/>
    <property type="match status" value="1"/>
</dbReference>
<evidence type="ECO:0000256" key="4">
    <source>
        <dbReference type="ARBA" id="ARBA00022840"/>
    </source>
</evidence>
<dbReference type="Proteomes" id="UP001165283">
    <property type="component" value="Unassembled WGS sequence"/>
</dbReference>
<evidence type="ECO:0000256" key="5">
    <source>
        <dbReference type="ARBA" id="ARBA00023251"/>
    </source>
</evidence>
<feature type="domain" description="ABC transporter" evidence="6">
    <location>
        <begin position="9"/>
        <end position="233"/>
    </location>
</feature>
<dbReference type="InterPro" id="IPR050763">
    <property type="entry name" value="ABC_transporter_ATP-binding"/>
</dbReference>
<reference evidence="7" key="1">
    <citation type="submission" date="2021-04" db="EMBL/GenBank/DDBJ databases">
        <title>Pseudonocardia sp. nov., isolated from sandy soil of mangrove forest.</title>
        <authorList>
            <person name="Zan Z."/>
            <person name="Huang R."/>
            <person name="Liu W."/>
        </authorList>
    </citation>
    <scope>NUCLEOTIDE SEQUENCE</scope>
    <source>
        <strain evidence="7">S2-4</strain>
    </source>
</reference>
<organism evidence="7 8">
    <name type="scientific">Pseudonocardia humida</name>
    <dbReference type="NCBI Taxonomy" id="2800819"/>
    <lineage>
        <taxon>Bacteria</taxon>
        <taxon>Bacillati</taxon>
        <taxon>Actinomycetota</taxon>
        <taxon>Actinomycetes</taxon>
        <taxon>Pseudonocardiales</taxon>
        <taxon>Pseudonocardiaceae</taxon>
        <taxon>Pseudonocardia</taxon>
    </lineage>
</organism>
<evidence type="ECO:0000256" key="1">
    <source>
        <dbReference type="ARBA" id="ARBA00004202"/>
    </source>
</evidence>
<evidence type="ECO:0000313" key="7">
    <source>
        <dbReference type="EMBL" id="MCO1655834.1"/>
    </source>
</evidence>
<protein>
    <submittedName>
        <fullName evidence="7">ABC transporter ATP-binding protein</fullName>
    </submittedName>
</protein>
<dbReference type="EMBL" id="JAGSOV010000024">
    <property type="protein sequence ID" value="MCO1655834.1"/>
    <property type="molecule type" value="Genomic_DNA"/>
</dbReference>
<dbReference type="InterPro" id="IPR017871">
    <property type="entry name" value="ABC_transporter-like_CS"/>
</dbReference>
<dbReference type="Gene3D" id="3.40.50.300">
    <property type="entry name" value="P-loop containing nucleotide triphosphate hydrolases"/>
    <property type="match status" value="1"/>
</dbReference>
<dbReference type="RefSeq" id="WP_252437988.1">
    <property type="nucleotide sequence ID" value="NZ_JAGSOV010000024.1"/>
</dbReference>
<dbReference type="CDD" id="cd03230">
    <property type="entry name" value="ABC_DR_subfamily_A"/>
    <property type="match status" value="1"/>
</dbReference>
<dbReference type="PANTHER" id="PTHR42711">
    <property type="entry name" value="ABC TRANSPORTER ATP-BINDING PROTEIN"/>
    <property type="match status" value="1"/>
</dbReference>
<dbReference type="PROSITE" id="PS50893">
    <property type="entry name" value="ABC_TRANSPORTER_2"/>
    <property type="match status" value="1"/>
</dbReference>
<accession>A0ABT0ZZ03</accession>
<comment type="subcellular location">
    <subcellularLocation>
        <location evidence="1">Cell membrane</location>
        <topology evidence="1">Peripheral membrane protein</topology>
    </subcellularLocation>
</comment>
<evidence type="ECO:0000259" key="6">
    <source>
        <dbReference type="PROSITE" id="PS50893"/>
    </source>
</evidence>
<gene>
    <name evidence="7" type="ORF">KDL28_12295</name>
</gene>
<dbReference type="Pfam" id="PF00005">
    <property type="entry name" value="ABC_tran"/>
    <property type="match status" value="1"/>
</dbReference>
<keyword evidence="2" id="KW-0813">Transport</keyword>
<sequence length="312" mass="32972">MDRGSARVLEMDGLRHRYGALTALDGVGLHVAAGECVALLGPNGAGKTTLIGLATGLLIAQRGRVRVRGGDPRSAATRRHLGVVQQSMGFPTTLTVAELVRGAAVRAGRPAAAAGPVMAEVGITELARRRSAKLSGGQRQRVALAMALVGDPELLLLDEPTTGLDVASRRTFWQVLARHRDAGVGIVLTTHILEEAASMADRVVVLHRGRVVAEDSPTGLTARLADRTVTARSGVDLDVLRALPGVLTAERDGERVRVTSAEPERVLRAWLPLDDALTDLRVEGAGLEQALFALTADDQQDQRDDEMVGVPA</sequence>
<dbReference type="GO" id="GO:0005524">
    <property type="term" value="F:ATP binding"/>
    <property type="evidence" value="ECO:0007669"/>
    <property type="project" value="UniProtKB-KW"/>
</dbReference>